<comment type="caution">
    <text evidence="1">The sequence shown here is derived from an EMBL/GenBank/DDBJ whole genome shotgun (WGS) entry which is preliminary data.</text>
</comment>
<evidence type="ECO:0000313" key="2">
    <source>
        <dbReference type="Proteomes" id="UP000479710"/>
    </source>
</evidence>
<accession>A0A6G1F3J8</accession>
<name>A0A6G1F3J8_9ORYZ</name>
<organism evidence="1 2">
    <name type="scientific">Oryza meyeriana var. granulata</name>
    <dbReference type="NCBI Taxonomy" id="110450"/>
    <lineage>
        <taxon>Eukaryota</taxon>
        <taxon>Viridiplantae</taxon>
        <taxon>Streptophyta</taxon>
        <taxon>Embryophyta</taxon>
        <taxon>Tracheophyta</taxon>
        <taxon>Spermatophyta</taxon>
        <taxon>Magnoliopsida</taxon>
        <taxon>Liliopsida</taxon>
        <taxon>Poales</taxon>
        <taxon>Poaceae</taxon>
        <taxon>BOP clade</taxon>
        <taxon>Oryzoideae</taxon>
        <taxon>Oryzeae</taxon>
        <taxon>Oryzinae</taxon>
        <taxon>Oryza</taxon>
        <taxon>Oryza meyeriana</taxon>
    </lineage>
</organism>
<sequence length="97" mass="10361">MGDDQENKLTLALFSGPLAANGMDDGWVTLSSEDDPKVTSVWQTPAAASGMNPLLLHRIYDQGTVRQQVGKQAATRSASSVVALRHEFFVTRGTGAN</sequence>
<protein>
    <submittedName>
        <fullName evidence="1">Uncharacterized protein</fullName>
    </submittedName>
</protein>
<proteinExistence type="predicted"/>
<evidence type="ECO:0000313" key="1">
    <source>
        <dbReference type="EMBL" id="KAF0931405.1"/>
    </source>
</evidence>
<keyword evidence="2" id="KW-1185">Reference proteome</keyword>
<dbReference type="EMBL" id="SPHZ02000001">
    <property type="protein sequence ID" value="KAF0931405.1"/>
    <property type="molecule type" value="Genomic_DNA"/>
</dbReference>
<dbReference type="AlphaFoldDB" id="A0A6G1F3J8"/>
<reference evidence="1 2" key="1">
    <citation type="submission" date="2019-11" db="EMBL/GenBank/DDBJ databases">
        <title>Whole genome sequence of Oryza granulata.</title>
        <authorList>
            <person name="Li W."/>
        </authorList>
    </citation>
    <scope>NUCLEOTIDE SEQUENCE [LARGE SCALE GENOMIC DNA]</scope>
    <source>
        <strain evidence="2">cv. Menghai</strain>
        <tissue evidence="1">Leaf</tissue>
    </source>
</reference>
<gene>
    <name evidence="1" type="ORF">E2562_004536</name>
</gene>
<dbReference type="Proteomes" id="UP000479710">
    <property type="component" value="Unassembled WGS sequence"/>
</dbReference>